<reference evidence="4" key="1">
    <citation type="submission" date="2021-10" db="EMBL/GenBank/DDBJ databases">
        <title>Novel species in genus Arthrobacter.</title>
        <authorList>
            <person name="Liu Y."/>
        </authorList>
    </citation>
    <scope>NUCLEOTIDE SEQUENCE</scope>
    <source>
        <strain evidence="4">Zg-Y453</strain>
    </source>
</reference>
<dbReference type="Pfam" id="PF25967">
    <property type="entry name" value="RND-MFP_C"/>
    <property type="match status" value="1"/>
</dbReference>
<feature type="domain" description="Multidrug resistance protein MdtA-like C-terminal permuted SH3" evidence="3">
    <location>
        <begin position="267"/>
        <end position="321"/>
    </location>
</feature>
<evidence type="ECO:0000313" key="4">
    <source>
        <dbReference type="EMBL" id="MCC3296860.1"/>
    </source>
</evidence>
<dbReference type="GO" id="GO:1990281">
    <property type="term" value="C:efflux pump complex"/>
    <property type="evidence" value="ECO:0007669"/>
    <property type="project" value="TreeGrafter"/>
</dbReference>
<keyword evidence="5" id="KW-1185">Reference proteome</keyword>
<evidence type="ECO:0000313" key="5">
    <source>
        <dbReference type="Proteomes" id="UP001139158"/>
    </source>
</evidence>
<dbReference type="Gene3D" id="2.40.50.100">
    <property type="match status" value="1"/>
</dbReference>
<keyword evidence="2" id="KW-0472">Membrane</keyword>
<dbReference type="PANTHER" id="PTHR30469">
    <property type="entry name" value="MULTIDRUG RESISTANCE PROTEIN MDTA"/>
    <property type="match status" value="1"/>
</dbReference>
<evidence type="ECO:0000256" key="1">
    <source>
        <dbReference type="SAM" id="MobiDB-lite"/>
    </source>
</evidence>
<proteinExistence type="predicted"/>
<dbReference type="GO" id="GO:0015562">
    <property type="term" value="F:efflux transmembrane transporter activity"/>
    <property type="evidence" value="ECO:0007669"/>
    <property type="project" value="TreeGrafter"/>
</dbReference>
<dbReference type="AlphaFoldDB" id="A0A9X1SAN6"/>
<feature type="region of interest" description="Disordered" evidence="1">
    <location>
        <begin position="214"/>
        <end position="234"/>
    </location>
</feature>
<name>A0A9X1SAN6_9MICC</name>
<dbReference type="EMBL" id="JAJFZV010000002">
    <property type="protein sequence ID" value="MCC3296860.1"/>
    <property type="molecule type" value="Genomic_DNA"/>
</dbReference>
<feature type="compositionally biased region" description="Low complexity" evidence="1">
    <location>
        <begin position="224"/>
        <end position="234"/>
    </location>
</feature>
<dbReference type="Gene3D" id="2.40.420.20">
    <property type="match status" value="1"/>
</dbReference>
<gene>
    <name evidence="4" type="ORF">LJ757_03445</name>
</gene>
<sequence length="346" mass="35212">MGVVRRIVFPVLWLVVFAVIAAALFKLAFVDGMRAEAQPQVPSAQLQTATVLAERAAITNTVELQGAVAADPAIPVRSTAEGVVVFLDAEAGQQVVKGERLFQVRKPVEDQPAAPPVSDSEEPTAPPAPLYTFVDVTAPADGTLSSFTVLLNQQVAVGSDIGAIDPGTFSVQGTLSTDQQFRIMDRPNTAEVTINGGPAPFACSDVTMGRTPPAAEGISTQAQAPGASFGPPASPDAGSVSCAVPEGVAVFAGLGASVAITAGQALDAVTVPTTAVQGLVQNGIVWVVGEEGSSEERPVVLGLTDGQLVEITEGLSEGEEVLLFVPGAEAPMNEAGIMYGPGVMGG</sequence>
<dbReference type="RefSeq" id="WP_227894621.1">
    <property type="nucleotide sequence ID" value="NZ_CP099466.1"/>
</dbReference>
<feature type="transmembrane region" description="Helical" evidence="2">
    <location>
        <begin position="7"/>
        <end position="29"/>
    </location>
</feature>
<accession>A0A9X1SAN6</accession>
<protein>
    <submittedName>
        <fullName evidence="4">Secretion protein HlyD</fullName>
    </submittedName>
</protein>
<dbReference type="InterPro" id="IPR058627">
    <property type="entry name" value="MdtA-like_C"/>
</dbReference>
<comment type="caution">
    <text evidence="4">The sequence shown here is derived from an EMBL/GenBank/DDBJ whole genome shotgun (WGS) entry which is preliminary data.</text>
</comment>
<feature type="region of interest" description="Disordered" evidence="1">
    <location>
        <begin position="107"/>
        <end position="128"/>
    </location>
</feature>
<keyword evidence="2" id="KW-1133">Transmembrane helix</keyword>
<dbReference type="Proteomes" id="UP001139158">
    <property type="component" value="Unassembled WGS sequence"/>
</dbReference>
<evidence type="ECO:0000256" key="2">
    <source>
        <dbReference type="SAM" id="Phobius"/>
    </source>
</evidence>
<organism evidence="4 5">
    <name type="scientific">Arthrobacter caoxuetaonis</name>
    <dbReference type="NCBI Taxonomy" id="2886935"/>
    <lineage>
        <taxon>Bacteria</taxon>
        <taxon>Bacillati</taxon>
        <taxon>Actinomycetota</taxon>
        <taxon>Actinomycetes</taxon>
        <taxon>Micrococcales</taxon>
        <taxon>Micrococcaceae</taxon>
        <taxon>Arthrobacter</taxon>
    </lineage>
</organism>
<evidence type="ECO:0000259" key="3">
    <source>
        <dbReference type="Pfam" id="PF25967"/>
    </source>
</evidence>
<keyword evidence="2" id="KW-0812">Transmembrane</keyword>